<dbReference type="Pfam" id="PF00507">
    <property type="entry name" value="Oxidored_q4"/>
    <property type="match status" value="1"/>
</dbReference>
<keyword evidence="13" id="KW-0679">Respiratory chain</keyword>
<organism evidence="14">
    <name type="scientific">Acilius sulcatus</name>
    <name type="common">Lesser diving beetle</name>
    <name type="synonym">Dytiscus sulcatus</name>
    <dbReference type="NCBI Taxonomy" id="107768"/>
    <lineage>
        <taxon>Eukaryota</taxon>
        <taxon>Metazoa</taxon>
        <taxon>Ecdysozoa</taxon>
        <taxon>Arthropoda</taxon>
        <taxon>Hexapoda</taxon>
        <taxon>Insecta</taxon>
        <taxon>Pterygota</taxon>
        <taxon>Neoptera</taxon>
        <taxon>Endopterygota</taxon>
        <taxon>Coleoptera</taxon>
        <taxon>Adephaga</taxon>
        <taxon>Dytiscoidea</taxon>
        <taxon>Dytiscidae</taxon>
        <taxon>Dytiscinae</taxon>
        <taxon>Aciliini</taxon>
        <taxon>Acilius</taxon>
    </lineage>
</organism>
<feature type="transmembrane region" description="Helical" evidence="13">
    <location>
        <begin position="58"/>
        <end position="81"/>
    </location>
</feature>
<gene>
    <name evidence="14" type="primary">nad3</name>
</gene>
<dbReference type="GO" id="GO:0031966">
    <property type="term" value="C:mitochondrial membrane"/>
    <property type="evidence" value="ECO:0007669"/>
    <property type="project" value="UniProtKB-SubCell"/>
</dbReference>
<evidence type="ECO:0000256" key="4">
    <source>
        <dbReference type="ARBA" id="ARBA00021007"/>
    </source>
</evidence>
<evidence type="ECO:0000256" key="5">
    <source>
        <dbReference type="ARBA" id="ARBA00022448"/>
    </source>
</evidence>
<evidence type="ECO:0000256" key="12">
    <source>
        <dbReference type="ARBA" id="ARBA00049551"/>
    </source>
</evidence>
<dbReference type="AlphaFoldDB" id="A0A191ZR15"/>
<sequence length="122" mass="14184">MIMMTLLISTIILMISMLVMMVASLISKKTFMDREKNSPFECGFDPKNSARLPFSLQFFLIAVIFLIFDVEIALLLPMIMIMKISNLLTLMNTSFFFIIILLIGLYHEWNQGALNWKSWDYS</sequence>
<dbReference type="EC" id="7.1.1.2" evidence="3 13"/>
<evidence type="ECO:0000256" key="3">
    <source>
        <dbReference type="ARBA" id="ARBA00012944"/>
    </source>
</evidence>
<keyword evidence="6 13" id="KW-0812">Transmembrane</keyword>
<evidence type="ECO:0000256" key="9">
    <source>
        <dbReference type="ARBA" id="ARBA00023027"/>
    </source>
</evidence>
<name>A0A191ZR15_ACISL</name>
<keyword evidence="9 13" id="KW-0520">NAD</keyword>
<protein>
    <recommendedName>
        <fullName evidence="4 13">NADH-ubiquinone oxidoreductase chain 3</fullName>
        <ecNumber evidence="3 13">7.1.1.2</ecNumber>
    </recommendedName>
</protein>
<dbReference type="PANTHER" id="PTHR11058:SF9">
    <property type="entry name" value="NADH-UBIQUINONE OXIDOREDUCTASE CHAIN 3"/>
    <property type="match status" value="1"/>
</dbReference>
<evidence type="ECO:0000256" key="6">
    <source>
        <dbReference type="ARBA" id="ARBA00022692"/>
    </source>
</evidence>
<evidence type="ECO:0000256" key="10">
    <source>
        <dbReference type="ARBA" id="ARBA00023075"/>
    </source>
</evidence>
<dbReference type="Gene3D" id="1.20.58.1610">
    <property type="entry name" value="NADH:ubiquinone/plastoquinone oxidoreductase, chain 3"/>
    <property type="match status" value="1"/>
</dbReference>
<comment type="function">
    <text evidence="13">Core subunit of the mitochondrial membrane respiratory chain NADH dehydrogenase (Complex I) which catalyzes electron transfer from NADH through the respiratory chain, using ubiquinone as an electron acceptor. Essential for the catalytic activity of complex I.</text>
</comment>
<keyword evidence="13 14" id="KW-0496">Mitochondrion</keyword>
<proteinExistence type="inferred from homology"/>
<evidence type="ECO:0000313" key="14">
    <source>
        <dbReference type="EMBL" id="ANJ70297.1"/>
    </source>
</evidence>
<dbReference type="InterPro" id="IPR038430">
    <property type="entry name" value="NDAH_ubi_oxred_su3_sf"/>
</dbReference>
<comment type="similarity">
    <text evidence="2 13">Belongs to the complex I subunit 3 family.</text>
</comment>
<accession>A0A191ZR15</accession>
<dbReference type="GO" id="GO:0030964">
    <property type="term" value="C:NADH dehydrogenase complex"/>
    <property type="evidence" value="ECO:0007669"/>
    <property type="project" value="TreeGrafter"/>
</dbReference>
<evidence type="ECO:0000256" key="11">
    <source>
        <dbReference type="ARBA" id="ARBA00023136"/>
    </source>
</evidence>
<keyword evidence="13" id="KW-0249">Electron transport</keyword>
<keyword evidence="10 13" id="KW-0830">Ubiquinone</keyword>
<evidence type="ECO:0000256" key="1">
    <source>
        <dbReference type="ARBA" id="ARBA00004141"/>
    </source>
</evidence>
<feature type="transmembrane region" description="Helical" evidence="13">
    <location>
        <begin position="87"/>
        <end position="107"/>
    </location>
</feature>
<geneLocation type="mitochondrion" evidence="14"/>
<dbReference type="EMBL" id="KT876878">
    <property type="protein sequence ID" value="ANJ70297.1"/>
    <property type="molecule type" value="Genomic_DNA"/>
</dbReference>
<dbReference type="GO" id="GO:0008137">
    <property type="term" value="F:NADH dehydrogenase (ubiquinone) activity"/>
    <property type="evidence" value="ECO:0007669"/>
    <property type="project" value="UniProtKB-UniRule"/>
</dbReference>
<keyword evidence="11 13" id="KW-0472">Membrane</keyword>
<dbReference type="InterPro" id="IPR000440">
    <property type="entry name" value="NADH_UbQ/plastoQ_OxRdtase_su3"/>
</dbReference>
<feature type="transmembrane region" description="Helical" evidence="13">
    <location>
        <begin position="6"/>
        <end position="26"/>
    </location>
</feature>
<evidence type="ECO:0000256" key="2">
    <source>
        <dbReference type="ARBA" id="ARBA00008472"/>
    </source>
</evidence>
<evidence type="ECO:0000256" key="8">
    <source>
        <dbReference type="ARBA" id="ARBA00022989"/>
    </source>
</evidence>
<comment type="catalytic activity">
    <reaction evidence="12 13">
        <text>a ubiquinone + NADH + 5 H(+)(in) = a ubiquinol + NAD(+) + 4 H(+)(out)</text>
        <dbReference type="Rhea" id="RHEA:29091"/>
        <dbReference type="Rhea" id="RHEA-COMP:9565"/>
        <dbReference type="Rhea" id="RHEA-COMP:9566"/>
        <dbReference type="ChEBI" id="CHEBI:15378"/>
        <dbReference type="ChEBI" id="CHEBI:16389"/>
        <dbReference type="ChEBI" id="CHEBI:17976"/>
        <dbReference type="ChEBI" id="CHEBI:57540"/>
        <dbReference type="ChEBI" id="CHEBI:57945"/>
        <dbReference type="EC" id="7.1.1.2"/>
    </reaction>
</comment>
<dbReference type="PANTHER" id="PTHR11058">
    <property type="entry name" value="NADH-UBIQUINONE OXIDOREDUCTASE CHAIN 3"/>
    <property type="match status" value="1"/>
</dbReference>
<evidence type="ECO:0000256" key="13">
    <source>
        <dbReference type="RuleBase" id="RU003640"/>
    </source>
</evidence>
<dbReference type="FunFam" id="1.20.58.1610:FF:000004">
    <property type="entry name" value="NADH-quinone oxidoreductase subunit A"/>
    <property type="match status" value="1"/>
</dbReference>
<comment type="subcellular location">
    <subcellularLocation>
        <location evidence="1">Membrane</location>
        <topology evidence="1">Multi-pass membrane protein</topology>
    </subcellularLocation>
    <subcellularLocation>
        <location evidence="13">Mitochondrion membrane</location>
        <topology evidence="13">Multi-pass membrane protein</topology>
    </subcellularLocation>
</comment>
<evidence type="ECO:0000256" key="7">
    <source>
        <dbReference type="ARBA" id="ARBA00022967"/>
    </source>
</evidence>
<keyword evidence="5 13" id="KW-0813">Transport</keyword>
<keyword evidence="7 13" id="KW-1278">Translocase</keyword>
<reference evidence="14" key="1">
    <citation type="journal article" date="2016" name="Mol. Ecol. Resour.">
        <title>Lessons from genome skimming of arthropod-preserving ethanol.</title>
        <authorList>
            <person name="Linard B."/>
            <person name="Arribas P."/>
            <person name="Andujar C."/>
            <person name="Crampton-Platt A."/>
            <person name="Vogler A.P."/>
        </authorList>
    </citation>
    <scope>NUCLEOTIDE SEQUENCE</scope>
</reference>
<keyword evidence="8 13" id="KW-1133">Transmembrane helix</keyword>